<accession>A0ABP0MPR4</accession>
<sequence length="379" mass="42252">MELSLLVSRAQLCPFQASSVQPWEPARDQLLPLGSGLRQQMWQMRRSARSQKENNDKSPAGSVFPDSEAEDTPPADELLPPAISDIGVSNFAHYWLNAFPDLCSEVQGSLASLGRPLKVGSICTGWGVCDMSVSAVSEVFGIKQEADKPVPKVAALWEDIVMFLWHIYQTAAEVLPTNWKNIKRETPFFEDDLDPKDERDRLVNSIAQTLHTSATDMEVSMIGPGTFVGPRRCVMHGNRTDLYWEYRAYAETRNLRVASQSHEDIDQYFSQISALLARSEFSDPEEVDTLASFVSAFERMLGPVSVSLRSAFRQPVGKCDRRPLGEQYEIDLPPGAVPRGPVRWEGPARFRTYTILRASDEANDSDPDDAAIPVQDDDG</sequence>
<keyword evidence="3" id="KW-1185">Reference proteome</keyword>
<evidence type="ECO:0000256" key="1">
    <source>
        <dbReference type="SAM" id="MobiDB-lite"/>
    </source>
</evidence>
<feature type="region of interest" description="Disordered" evidence="1">
    <location>
        <begin position="357"/>
        <end position="379"/>
    </location>
</feature>
<feature type="region of interest" description="Disordered" evidence="1">
    <location>
        <begin position="42"/>
        <end position="79"/>
    </location>
</feature>
<dbReference type="EMBL" id="CAXAMN010018668">
    <property type="protein sequence ID" value="CAK9052822.1"/>
    <property type="molecule type" value="Genomic_DNA"/>
</dbReference>
<evidence type="ECO:0000313" key="3">
    <source>
        <dbReference type="Proteomes" id="UP001642484"/>
    </source>
</evidence>
<protein>
    <submittedName>
        <fullName evidence="2">Uncharacterized protein</fullName>
    </submittedName>
</protein>
<reference evidence="2 3" key="1">
    <citation type="submission" date="2024-02" db="EMBL/GenBank/DDBJ databases">
        <authorList>
            <person name="Chen Y."/>
            <person name="Shah S."/>
            <person name="Dougan E. K."/>
            <person name="Thang M."/>
            <person name="Chan C."/>
        </authorList>
    </citation>
    <scope>NUCLEOTIDE SEQUENCE [LARGE SCALE GENOMIC DNA]</scope>
</reference>
<proteinExistence type="predicted"/>
<name>A0ABP0MPR4_9DINO</name>
<organism evidence="2 3">
    <name type="scientific">Durusdinium trenchii</name>
    <dbReference type="NCBI Taxonomy" id="1381693"/>
    <lineage>
        <taxon>Eukaryota</taxon>
        <taxon>Sar</taxon>
        <taxon>Alveolata</taxon>
        <taxon>Dinophyceae</taxon>
        <taxon>Suessiales</taxon>
        <taxon>Symbiodiniaceae</taxon>
        <taxon>Durusdinium</taxon>
    </lineage>
</organism>
<evidence type="ECO:0000313" key="2">
    <source>
        <dbReference type="EMBL" id="CAK9052822.1"/>
    </source>
</evidence>
<dbReference type="Proteomes" id="UP001642484">
    <property type="component" value="Unassembled WGS sequence"/>
</dbReference>
<feature type="compositionally biased region" description="Acidic residues" evidence="1">
    <location>
        <begin position="361"/>
        <end position="379"/>
    </location>
</feature>
<comment type="caution">
    <text evidence="2">The sequence shown here is derived from an EMBL/GenBank/DDBJ whole genome shotgun (WGS) entry which is preliminary data.</text>
</comment>
<gene>
    <name evidence="2" type="ORF">CCMP2556_LOCUS26614</name>
</gene>